<protein>
    <submittedName>
        <fullName evidence="1">Uncharacterized protein</fullName>
    </submittedName>
</protein>
<organism evidence="1 2">
    <name type="scientific">Staurois parvus</name>
    <dbReference type="NCBI Taxonomy" id="386267"/>
    <lineage>
        <taxon>Eukaryota</taxon>
        <taxon>Metazoa</taxon>
        <taxon>Chordata</taxon>
        <taxon>Craniata</taxon>
        <taxon>Vertebrata</taxon>
        <taxon>Euteleostomi</taxon>
        <taxon>Amphibia</taxon>
        <taxon>Batrachia</taxon>
        <taxon>Anura</taxon>
        <taxon>Neobatrachia</taxon>
        <taxon>Ranoidea</taxon>
        <taxon>Ranidae</taxon>
        <taxon>Staurois</taxon>
    </lineage>
</organism>
<sequence>MRVTKASCLAAWREELYVQKADLYRVNACWDLVFTPQSLQRTTLSPKISGVIRL</sequence>
<comment type="caution">
    <text evidence="1">The sequence shown here is derived from an EMBL/GenBank/DDBJ whole genome shotgun (WGS) entry which is preliminary data.</text>
</comment>
<dbReference type="Proteomes" id="UP001162483">
    <property type="component" value="Unassembled WGS sequence"/>
</dbReference>
<name>A0ABN9DAV2_9NEOB</name>
<evidence type="ECO:0000313" key="1">
    <source>
        <dbReference type="EMBL" id="CAI9569443.1"/>
    </source>
</evidence>
<evidence type="ECO:0000313" key="2">
    <source>
        <dbReference type="Proteomes" id="UP001162483"/>
    </source>
</evidence>
<keyword evidence="2" id="KW-1185">Reference proteome</keyword>
<dbReference type="EMBL" id="CATNWA010014238">
    <property type="protein sequence ID" value="CAI9569443.1"/>
    <property type="molecule type" value="Genomic_DNA"/>
</dbReference>
<gene>
    <name evidence="1" type="ORF">SPARVUS_LOCUS6924559</name>
</gene>
<accession>A0ABN9DAV2</accession>
<reference evidence="1" key="1">
    <citation type="submission" date="2023-05" db="EMBL/GenBank/DDBJ databases">
        <authorList>
            <person name="Stuckert A."/>
        </authorList>
    </citation>
    <scope>NUCLEOTIDE SEQUENCE</scope>
</reference>
<proteinExistence type="predicted"/>